<dbReference type="InterPro" id="IPR044878">
    <property type="entry name" value="UbiA_sf"/>
</dbReference>
<keyword evidence="4 6" id="KW-1133">Transmembrane helix</keyword>
<keyword evidence="5 6" id="KW-0472">Membrane</keyword>
<dbReference type="Proteomes" id="UP000605990">
    <property type="component" value="Unassembled WGS sequence"/>
</dbReference>
<dbReference type="Gene3D" id="1.10.357.140">
    <property type="entry name" value="UbiA prenyltransferase"/>
    <property type="match status" value="1"/>
</dbReference>
<dbReference type="InterPro" id="IPR000537">
    <property type="entry name" value="UbiA_prenyltransferase"/>
</dbReference>
<feature type="transmembrane region" description="Helical" evidence="6">
    <location>
        <begin position="12"/>
        <end position="28"/>
    </location>
</feature>
<keyword evidence="2" id="KW-1003">Cell membrane</keyword>
<feature type="transmembrane region" description="Helical" evidence="6">
    <location>
        <begin position="212"/>
        <end position="241"/>
    </location>
</feature>
<proteinExistence type="predicted"/>
<sequence>MKYYLKLVRIENLLMIALMLLVIKYTFLNQADILQALSDWKYFLLIIATLSIAAGGYIINDIYDVDVDTINKPNKVYIGTHISEKNAYNLYFALNVIGVGLGFYLSRTVNKPAIAAVFVICSALLYVYSNGLKQIPLVGNLVIAALAASSILVVGLFTIFPFIFDFNRNEMFSILSVIIDYAVLAFLLHFAREIIKTIEDIEGDKAFEITTVASYFGILVSKIITIFTLLGFIGYACYFIYNNIMHMPYVIGYFVILMMLPTLFVIFKTITAKEKADFSFISKLIKIIMLTTIFSLTAIVLIGN</sequence>
<evidence type="ECO:0000313" key="7">
    <source>
        <dbReference type="EMBL" id="MBC5834010.1"/>
    </source>
</evidence>
<feature type="transmembrane region" description="Helical" evidence="6">
    <location>
        <begin position="40"/>
        <end position="59"/>
    </location>
</feature>
<keyword evidence="8" id="KW-1185">Reference proteome</keyword>
<reference evidence="7 8" key="1">
    <citation type="submission" date="2020-08" db="EMBL/GenBank/DDBJ databases">
        <title>Description of novel Flavobacterium F-408 isolate.</title>
        <authorList>
            <person name="Saticioglu I.B."/>
            <person name="Duman M."/>
            <person name="Altun S."/>
        </authorList>
    </citation>
    <scope>NUCLEOTIDE SEQUENCE [LARGE SCALE GENOMIC DNA]</scope>
    <source>
        <strain evidence="7 8">F-408</strain>
    </source>
</reference>
<feature type="transmembrane region" description="Helical" evidence="6">
    <location>
        <begin position="287"/>
        <end position="303"/>
    </location>
</feature>
<evidence type="ECO:0000256" key="2">
    <source>
        <dbReference type="ARBA" id="ARBA00022475"/>
    </source>
</evidence>
<evidence type="ECO:0000256" key="1">
    <source>
        <dbReference type="ARBA" id="ARBA00004141"/>
    </source>
</evidence>
<keyword evidence="3 6" id="KW-0812">Transmembrane</keyword>
<evidence type="ECO:0000256" key="6">
    <source>
        <dbReference type="SAM" id="Phobius"/>
    </source>
</evidence>
<name>A0ABR7IW68_9FLAO</name>
<dbReference type="CDD" id="cd13961">
    <property type="entry name" value="PT_UbiA_DGGGPS"/>
    <property type="match status" value="1"/>
</dbReference>
<dbReference type="Pfam" id="PF01040">
    <property type="entry name" value="UbiA"/>
    <property type="match status" value="1"/>
</dbReference>
<accession>A0ABR7IW68</accession>
<gene>
    <name evidence="7" type="ORF">H8R27_03850</name>
</gene>
<feature type="transmembrane region" description="Helical" evidence="6">
    <location>
        <begin position="88"/>
        <end position="106"/>
    </location>
</feature>
<evidence type="ECO:0000256" key="5">
    <source>
        <dbReference type="ARBA" id="ARBA00023136"/>
    </source>
</evidence>
<feature type="transmembrane region" description="Helical" evidence="6">
    <location>
        <begin position="141"/>
        <end position="164"/>
    </location>
</feature>
<evidence type="ECO:0000313" key="8">
    <source>
        <dbReference type="Proteomes" id="UP000605990"/>
    </source>
</evidence>
<feature type="transmembrane region" description="Helical" evidence="6">
    <location>
        <begin position="112"/>
        <end position="129"/>
    </location>
</feature>
<comment type="caution">
    <text evidence="7">The sequence shown here is derived from an EMBL/GenBank/DDBJ whole genome shotgun (WGS) entry which is preliminary data.</text>
</comment>
<dbReference type="Gene3D" id="1.20.120.1780">
    <property type="entry name" value="UbiA prenyltransferase"/>
    <property type="match status" value="1"/>
</dbReference>
<dbReference type="PANTHER" id="PTHR42723:SF1">
    <property type="entry name" value="CHLOROPHYLL SYNTHASE, CHLOROPLASTIC"/>
    <property type="match status" value="1"/>
</dbReference>
<dbReference type="NCBIfam" id="NF009512">
    <property type="entry name" value="PRK12872.1-1"/>
    <property type="match status" value="1"/>
</dbReference>
<feature type="transmembrane region" description="Helical" evidence="6">
    <location>
        <begin position="247"/>
        <end position="267"/>
    </location>
</feature>
<dbReference type="EMBL" id="JACRUN010000001">
    <property type="protein sequence ID" value="MBC5834010.1"/>
    <property type="molecule type" value="Genomic_DNA"/>
</dbReference>
<dbReference type="PANTHER" id="PTHR42723">
    <property type="entry name" value="CHLOROPHYLL SYNTHASE"/>
    <property type="match status" value="1"/>
</dbReference>
<dbReference type="RefSeq" id="WP_166125230.1">
    <property type="nucleotide sequence ID" value="NZ_JAANOQ010000001.1"/>
</dbReference>
<evidence type="ECO:0000256" key="3">
    <source>
        <dbReference type="ARBA" id="ARBA00022692"/>
    </source>
</evidence>
<organism evidence="7 8">
    <name type="scientific">Flavobacterium bernardetii</name>
    <dbReference type="NCBI Taxonomy" id="2813823"/>
    <lineage>
        <taxon>Bacteria</taxon>
        <taxon>Pseudomonadati</taxon>
        <taxon>Bacteroidota</taxon>
        <taxon>Flavobacteriia</taxon>
        <taxon>Flavobacteriales</taxon>
        <taxon>Flavobacteriaceae</taxon>
        <taxon>Flavobacterium</taxon>
    </lineage>
</organism>
<dbReference type="InterPro" id="IPR050475">
    <property type="entry name" value="Prenyltransferase_related"/>
</dbReference>
<feature type="transmembrane region" description="Helical" evidence="6">
    <location>
        <begin position="170"/>
        <end position="191"/>
    </location>
</feature>
<comment type="subcellular location">
    <subcellularLocation>
        <location evidence="1">Membrane</location>
        <topology evidence="1">Multi-pass membrane protein</topology>
    </subcellularLocation>
</comment>
<protein>
    <submittedName>
        <fullName evidence="7">Geranylgeranylglycerol-phosphate geranylgeranyltransferase</fullName>
    </submittedName>
</protein>
<evidence type="ECO:0000256" key="4">
    <source>
        <dbReference type="ARBA" id="ARBA00022989"/>
    </source>
</evidence>